<dbReference type="InterPro" id="IPR002110">
    <property type="entry name" value="Ankyrin_rpt"/>
</dbReference>
<evidence type="ECO:0000313" key="5">
    <source>
        <dbReference type="EMBL" id="KAA8900228.1"/>
    </source>
</evidence>
<evidence type="ECO:0000256" key="2">
    <source>
        <dbReference type="PROSITE-ProRule" id="PRU00023"/>
    </source>
</evidence>
<dbReference type="InterPro" id="IPR027417">
    <property type="entry name" value="P-loop_NTPase"/>
</dbReference>
<name>A0A5J5EQV7_9PEZI</name>
<dbReference type="AlphaFoldDB" id="A0A5J5EQV7"/>
<dbReference type="PROSITE" id="PS50297">
    <property type="entry name" value="ANK_REP_REGION"/>
    <property type="match status" value="1"/>
</dbReference>
<feature type="region of interest" description="Disordered" evidence="3">
    <location>
        <begin position="1"/>
        <end position="66"/>
    </location>
</feature>
<dbReference type="InParanoid" id="A0A5J5EQV7"/>
<keyword evidence="1" id="KW-0677">Repeat</keyword>
<dbReference type="InterPro" id="IPR056884">
    <property type="entry name" value="NPHP3-like_N"/>
</dbReference>
<sequence>MFGNEVHSGRGNNSGNKARDTTNSGNTAQGDMNIGNTTTNARDITTNSGNSTKNSNNRTDNYKGSAHNEFKHSTINGNVTIGAPTPLLTRKAVKDLVRTENVWNILSSHLSVIDQDEYRSTISPFDWDEPRFFWITRNLDFTQWKSADVPRALLLSAPHGHGTTEFCSHFIGKEKASRTNRSVLYFFYSRSAILTHTLLHQIVRCSDDGKANSIAAAFLSTLVDQHFQRHSQVFPKNDSLDTTVEKILEAPDDVLIGALSAAIEEAGIQELWIIADGLRADIACSLVELIMEAIPKSTLLLTSRHSVQTIPSGMVYIEYDKERNECLRFLQHDDTRYDKISKEHHGSLEWLWEHPQYLRWSTSTTSSLLYIEGKPGSGKSTLAKYFMENLVERVPNARSSTLAHYFYTFRGTILERTHENMLRSLLHGILKQDESAFFHFQQEFRNFPHDNRSEWPNDSLKKVLSSFAKHPSTKPIYLIIDAMDESEEKDRRSIIQLLCELCSKENPCNIKVFLANRPLAELKHRIEEYHHVIKMQDQNEEDISRFADDFLNRDFKLTGKILRDATDYITEHAQGVFVWVALVKSELISCFETGYTNDRFFGLLRSLPLELEDFYDRMFDRLEKRELQDIEDGIMLFRFAIFMLRPLTVEELGEAIAMRDDHTSWDELGQNGISAIERRANIERRISHCGGNFLEIKADGTVQFMHQTARDFLIRAIPDASNLKFDISGEEANGAITITLIRYLTRCVTSPTMQDRFAKIKSWGPREYRDYAEYLNGWPLIDYALRYIEEHRDLCSQNKSVPELITALVRQSTDNLASYFLGSFVDFRVRQNNRQSTAAKATYQASYFLGSVMSFCFGQNKYKAACEDIKYNTLNAAAEPKLPHAWKALLLTCTQENSHAESKSPLILSAQKGLIDSMRLLLDQNLDKDAQDNSGRTALHYAAENGDEAIVRLLVEHGASDRLKDKNGKIALELAVKKLYVSPALLLLVATMYA</sequence>
<dbReference type="SMART" id="SM00248">
    <property type="entry name" value="ANK"/>
    <property type="match status" value="2"/>
</dbReference>
<dbReference type="PANTHER" id="PTHR10039:SF5">
    <property type="entry name" value="NACHT DOMAIN-CONTAINING PROTEIN"/>
    <property type="match status" value="1"/>
</dbReference>
<dbReference type="Proteomes" id="UP000326924">
    <property type="component" value="Unassembled WGS sequence"/>
</dbReference>
<dbReference type="PROSITE" id="PS50837">
    <property type="entry name" value="NACHT"/>
    <property type="match status" value="1"/>
</dbReference>
<dbReference type="PANTHER" id="PTHR10039">
    <property type="entry name" value="AMELOGENIN"/>
    <property type="match status" value="1"/>
</dbReference>
<evidence type="ECO:0000256" key="3">
    <source>
        <dbReference type="SAM" id="MobiDB-lite"/>
    </source>
</evidence>
<accession>A0A5J5EQV7</accession>
<dbReference type="Pfam" id="PF24883">
    <property type="entry name" value="NPHP3_N"/>
    <property type="match status" value="2"/>
</dbReference>
<dbReference type="EMBL" id="VXIS01000157">
    <property type="protein sequence ID" value="KAA8900228.1"/>
    <property type="molecule type" value="Genomic_DNA"/>
</dbReference>
<dbReference type="InterPro" id="IPR036770">
    <property type="entry name" value="Ankyrin_rpt-contain_sf"/>
</dbReference>
<evidence type="ECO:0000313" key="6">
    <source>
        <dbReference type="Proteomes" id="UP000326924"/>
    </source>
</evidence>
<dbReference type="PROSITE" id="PS50088">
    <property type="entry name" value="ANK_REPEAT"/>
    <property type="match status" value="2"/>
</dbReference>
<dbReference type="Gene3D" id="3.40.50.300">
    <property type="entry name" value="P-loop containing nucleotide triphosphate hydrolases"/>
    <property type="match status" value="1"/>
</dbReference>
<feature type="domain" description="NACHT" evidence="4">
    <location>
        <begin position="367"/>
        <end position="518"/>
    </location>
</feature>
<evidence type="ECO:0000256" key="1">
    <source>
        <dbReference type="ARBA" id="ARBA00022737"/>
    </source>
</evidence>
<dbReference type="SUPFAM" id="SSF52540">
    <property type="entry name" value="P-loop containing nucleoside triphosphate hydrolases"/>
    <property type="match status" value="1"/>
</dbReference>
<organism evidence="5 6">
    <name type="scientific">Sphaerosporella brunnea</name>
    <dbReference type="NCBI Taxonomy" id="1250544"/>
    <lineage>
        <taxon>Eukaryota</taxon>
        <taxon>Fungi</taxon>
        <taxon>Dikarya</taxon>
        <taxon>Ascomycota</taxon>
        <taxon>Pezizomycotina</taxon>
        <taxon>Pezizomycetes</taxon>
        <taxon>Pezizales</taxon>
        <taxon>Pyronemataceae</taxon>
        <taxon>Sphaerosporella</taxon>
    </lineage>
</organism>
<comment type="caution">
    <text evidence="5">The sequence shown here is derived from an EMBL/GenBank/DDBJ whole genome shotgun (WGS) entry which is preliminary data.</text>
</comment>
<gene>
    <name evidence="5" type="ORF">FN846DRAFT_989152</name>
</gene>
<dbReference type="OrthoDB" id="427518at2759"/>
<proteinExistence type="predicted"/>
<evidence type="ECO:0000259" key="4">
    <source>
        <dbReference type="PROSITE" id="PS50837"/>
    </source>
</evidence>
<feature type="repeat" description="ANK" evidence="2">
    <location>
        <begin position="901"/>
        <end position="933"/>
    </location>
</feature>
<feature type="compositionally biased region" description="Polar residues" evidence="3">
    <location>
        <begin position="10"/>
        <end position="44"/>
    </location>
</feature>
<feature type="compositionally biased region" description="Low complexity" evidence="3">
    <location>
        <begin position="45"/>
        <end position="57"/>
    </location>
</feature>
<keyword evidence="2" id="KW-0040">ANK repeat</keyword>
<dbReference type="Gene3D" id="1.25.40.20">
    <property type="entry name" value="Ankyrin repeat-containing domain"/>
    <property type="match status" value="1"/>
</dbReference>
<keyword evidence="6" id="KW-1185">Reference proteome</keyword>
<dbReference type="SUPFAM" id="SSF48403">
    <property type="entry name" value="Ankyrin repeat"/>
    <property type="match status" value="1"/>
</dbReference>
<dbReference type="Pfam" id="PF12796">
    <property type="entry name" value="Ank_2"/>
    <property type="match status" value="1"/>
</dbReference>
<protein>
    <recommendedName>
        <fullName evidence="4">NACHT domain-containing protein</fullName>
    </recommendedName>
</protein>
<reference evidence="5 6" key="1">
    <citation type="submission" date="2019-09" db="EMBL/GenBank/DDBJ databases">
        <title>Draft genome of the ectomycorrhizal ascomycete Sphaerosporella brunnea.</title>
        <authorList>
            <consortium name="DOE Joint Genome Institute"/>
            <person name="Benucci G.M."/>
            <person name="Marozzi G."/>
            <person name="Antonielli L."/>
            <person name="Sanchez S."/>
            <person name="Marco P."/>
            <person name="Wang X."/>
            <person name="Falini L.B."/>
            <person name="Barry K."/>
            <person name="Haridas S."/>
            <person name="Lipzen A."/>
            <person name="Labutti K."/>
            <person name="Grigoriev I.V."/>
            <person name="Murat C."/>
            <person name="Martin F."/>
            <person name="Albertini E."/>
            <person name="Donnini D."/>
            <person name="Bonito G."/>
        </authorList>
    </citation>
    <scope>NUCLEOTIDE SEQUENCE [LARGE SCALE GENOMIC DNA]</scope>
    <source>
        <strain evidence="5 6">Sb_GMNB300</strain>
    </source>
</reference>
<dbReference type="InterPro" id="IPR007111">
    <property type="entry name" value="NACHT_NTPase"/>
</dbReference>
<feature type="repeat" description="ANK" evidence="2">
    <location>
        <begin position="934"/>
        <end position="966"/>
    </location>
</feature>